<organism evidence="1 2">
    <name type="scientific">Pleionea mediterranea</name>
    <dbReference type="NCBI Taxonomy" id="523701"/>
    <lineage>
        <taxon>Bacteria</taxon>
        <taxon>Pseudomonadati</taxon>
        <taxon>Pseudomonadota</taxon>
        <taxon>Gammaproteobacteria</taxon>
        <taxon>Oceanospirillales</taxon>
        <taxon>Pleioneaceae</taxon>
        <taxon>Pleionea</taxon>
    </lineage>
</organism>
<name>A0A316FLQ2_9GAMM</name>
<sequence length="57" mass="6626">MNKQELMILSQTSLLGNVSKNMRYICVSFDFDINKLTVSCWLESEPTENDNELMFGF</sequence>
<dbReference type="InterPro" id="IPR058702">
    <property type="entry name" value="MafI2-like"/>
</dbReference>
<dbReference type="Pfam" id="PF26541">
    <property type="entry name" value="MafI2"/>
    <property type="match status" value="1"/>
</dbReference>
<evidence type="ECO:0000313" key="2">
    <source>
        <dbReference type="Proteomes" id="UP000245790"/>
    </source>
</evidence>
<keyword evidence="2" id="KW-1185">Reference proteome</keyword>
<accession>A0A316FLQ2</accession>
<reference evidence="1 2" key="1">
    <citation type="submission" date="2018-05" db="EMBL/GenBank/DDBJ databases">
        <title>Genomic Encyclopedia of Type Strains, Phase IV (KMG-IV): sequencing the most valuable type-strain genomes for metagenomic binning, comparative biology and taxonomic classification.</title>
        <authorList>
            <person name="Goeker M."/>
        </authorList>
    </citation>
    <scope>NUCLEOTIDE SEQUENCE [LARGE SCALE GENOMIC DNA]</scope>
    <source>
        <strain evidence="1 2">DSM 25350</strain>
    </source>
</reference>
<protein>
    <submittedName>
        <fullName evidence="1">Uncharacterized protein</fullName>
    </submittedName>
</protein>
<dbReference type="EMBL" id="QGGU01000008">
    <property type="protein sequence ID" value="PWK49095.1"/>
    <property type="molecule type" value="Genomic_DNA"/>
</dbReference>
<gene>
    <name evidence="1" type="ORF">C8D97_1083</name>
</gene>
<dbReference type="AlphaFoldDB" id="A0A316FLQ2"/>
<evidence type="ECO:0000313" key="1">
    <source>
        <dbReference type="EMBL" id="PWK49095.1"/>
    </source>
</evidence>
<dbReference type="Proteomes" id="UP000245790">
    <property type="component" value="Unassembled WGS sequence"/>
</dbReference>
<proteinExistence type="predicted"/>
<comment type="caution">
    <text evidence="1">The sequence shown here is derived from an EMBL/GenBank/DDBJ whole genome shotgun (WGS) entry which is preliminary data.</text>
</comment>